<name>A0A0F9UB54_9ZZZZ</name>
<dbReference type="Gene3D" id="3.60.21.10">
    <property type="match status" value="1"/>
</dbReference>
<organism evidence="2">
    <name type="scientific">marine sediment metagenome</name>
    <dbReference type="NCBI Taxonomy" id="412755"/>
    <lineage>
        <taxon>unclassified sequences</taxon>
        <taxon>metagenomes</taxon>
        <taxon>ecological metagenomes</taxon>
    </lineage>
</organism>
<dbReference type="InterPro" id="IPR004843">
    <property type="entry name" value="Calcineurin-like_PHP"/>
</dbReference>
<dbReference type="SUPFAM" id="SSF56300">
    <property type="entry name" value="Metallo-dependent phosphatases"/>
    <property type="match status" value="1"/>
</dbReference>
<feature type="domain" description="Calcineurin-like phosphoesterase" evidence="1">
    <location>
        <begin position="3"/>
        <end position="201"/>
    </location>
</feature>
<protein>
    <recommendedName>
        <fullName evidence="1">Calcineurin-like phosphoesterase domain-containing protein</fullName>
    </recommendedName>
</protein>
<proteinExistence type="predicted"/>
<evidence type="ECO:0000259" key="1">
    <source>
        <dbReference type="Pfam" id="PF00149"/>
    </source>
</evidence>
<dbReference type="AlphaFoldDB" id="A0A0F9UB54"/>
<sequence length="343" mass="38256">MTKFIHTADLHIGKSRTLPDYLERQELMLDGIYKVAKARGIKTVLMAGDIFESKNIKWEEQQLFMEKMFEADANGFTTVICNGNHDELATGVSHLWLPAMVEKAGGLKRTYIIDGDPRVINLPDFDIAVIPVVNNNMTTKELAAEVTRMWHGTIEDERPFVVMLHATISGANTDIGYNISGGPRIPDLAFVDYWAVGDIHRSQEIGHNAWYSGSPIQHDFGDHQPKGVLVVGAEKDGNPTTELVELDGIKSLVTITELPEEWPTDCYIRYLGPLESLMELPENVIKTEGVAPEAEGEDSEDGPVQMEFTDSLTEGLTDFLHTKGVSAELQEEGVRWVQEKYVK</sequence>
<evidence type="ECO:0000313" key="2">
    <source>
        <dbReference type="EMBL" id="KKN88854.1"/>
    </source>
</evidence>
<dbReference type="InterPro" id="IPR050535">
    <property type="entry name" value="DNA_Repair-Maintenance_Comp"/>
</dbReference>
<dbReference type="EMBL" id="LAZR01000125">
    <property type="protein sequence ID" value="KKN88854.1"/>
    <property type="molecule type" value="Genomic_DNA"/>
</dbReference>
<dbReference type="GO" id="GO:0016787">
    <property type="term" value="F:hydrolase activity"/>
    <property type="evidence" value="ECO:0007669"/>
    <property type="project" value="InterPro"/>
</dbReference>
<reference evidence="2" key="1">
    <citation type="journal article" date="2015" name="Nature">
        <title>Complex archaea that bridge the gap between prokaryotes and eukaryotes.</title>
        <authorList>
            <person name="Spang A."/>
            <person name="Saw J.H."/>
            <person name="Jorgensen S.L."/>
            <person name="Zaremba-Niedzwiedzka K."/>
            <person name="Martijn J."/>
            <person name="Lind A.E."/>
            <person name="van Eijk R."/>
            <person name="Schleper C."/>
            <person name="Guy L."/>
            <person name="Ettema T.J."/>
        </authorList>
    </citation>
    <scope>NUCLEOTIDE SEQUENCE</scope>
</reference>
<dbReference type="InterPro" id="IPR029052">
    <property type="entry name" value="Metallo-depent_PP-like"/>
</dbReference>
<accession>A0A0F9UB54</accession>
<dbReference type="Pfam" id="PF00149">
    <property type="entry name" value="Metallophos"/>
    <property type="match status" value="1"/>
</dbReference>
<comment type="caution">
    <text evidence="2">The sequence shown here is derived from an EMBL/GenBank/DDBJ whole genome shotgun (WGS) entry which is preliminary data.</text>
</comment>
<dbReference type="PANTHER" id="PTHR30337">
    <property type="entry name" value="COMPONENT OF ATP-DEPENDENT DSDNA EXONUCLEASE"/>
    <property type="match status" value="1"/>
</dbReference>
<gene>
    <name evidence="2" type="ORF">LCGC14_0244610</name>
</gene>